<dbReference type="Gene3D" id="3.30.1310.10">
    <property type="entry name" value="Nucleoid-associated protein YbaB-like domain"/>
    <property type="match status" value="1"/>
</dbReference>
<dbReference type="InterPro" id="IPR036894">
    <property type="entry name" value="YbaB-like_sf"/>
</dbReference>
<evidence type="ECO:0000313" key="2">
    <source>
        <dbReference type="Proteomes" id="UP001501442"/>
    </source>
</evidence>
<keyword evidence="2" id="KW-1185">Reference proteome</keyword>
<gene>
    <name evidence="1" type="ORF">GCM10023196_031440</name>
</gene>
<sequence>MTEFSEVAPFELQVSAIKRLIAEAFEKAPRRSEGTDDAASVRVVLGGNGLPERIQVVADWRNRVAPEKIGDAVVDAFRAAVHKRVVTWAVALEETGWQNKANRLQQYLNDDNISMPRGRLPAAFKREPAEIVPRTLEDVAEGFIKAADRISKTPLRVKVRRQNIGWGAAKKIRLILDDDGIKSCTIDCEWASARTAAELSEGLSKALAVARLSLAKNLKDNAPNVGLEDLLGSALELFVNPHRFTE</sequence>
<organism evidence="1 2">
    <name type="scientific">Actinoallomurus vinaceus</name>
    <dbReference type="NCBI Taxonomy" id="1080074"/>
    <lineage>
        <taxon>Bacteria</taxon>
        <taxon>Bacillati</taxon>
        <taxon>Actinomycetota</taxon>
        <taxon>Actinomycetes</taxon>
        <taxon>Streptosporangiales</taxon>
        <taxon>Thermomonosporaceae</taxon>
        <taxon>Actinoallomurus</taxon>
    </lineage>
</organism>
<comment type="caution">
    <text evidence="1">The sequence shown here is derived from an EMBL/GenBank/DDBJ whole genome shotgun (WGS) entry which is preliminary data.</text>
</comment>
<reference evidence="2" key="1">
    <citation type="journal article" date="2019" name="Int. J. Syst. Evol. Microbiol.">
        <title>The Global Catalogue of Microorganisms (GCM) 10K type strain sequencing project: providing services to taxonomists for standard genome sequencing and annotation.</title>
        <authorList>
            <consortium name="The Broad Institute Genomics Platform"/>
            <consortium name="The Broad Institute Genome Sequencing Center for Infectious Disease"/>
            <person name="Wu L."/>
            <person name="Ma J."/>
        </authorList>
    </citation>
    <scope>NUCLEOTIDE SEQUENCE [LARGE SCALE GENOMIC DNA]</scope>
    <source>
        <strain evidence="2">JCM 17939</strain>
    </source>
</reference>
<evidence type="ECO:0000313" key="1">
    <source>
        <dbReference type="EMBL" id="GAA4625810.1"/>
    </source>
</evidence>
<dbReference type="EMBL" id="BAABHK010000004">
    <property type="protein sequence ID" value="GAA4625810.1"/>
    <property type="molecule type" value="Genomic_DNA"/>
</dbReference>
<proteinExistence type="predicted"/>
<protein>
    <submittedName>
        <fullName evidence="1">Uncharacterized protein</fullName>
    </submittedName>
</protein>
<accession>A0ABP8U962</accession>
<name>A0ABP8U962_9ACTN</name>
<dbReference type="Proteomes" id="UP001501442">
    <property type="component" value="Unassembled WGS sequence"/>
</dbReference>